<organism evidence="1 2">
    <name type="scientific">Stylosanthes scabra</name>
    <dbReference type="NCBI Taxonomy" id="79078"/>
    <lineage>
        <taxon>Eukaryota</taxon>
        <taxon>Viridiplantae</taxon>
        <taxon>Streptophyta</taxon>
        <taxon>Embryophyta</taxon>
        <taxon>Tracheophyta</taxon>
        <taxon>Spermatophyta</taxon>
        <taxon>Magnoliopsida</taxon>
        <taxon>eudicotyledons</taxon>
        <taxon>Gunneridae</taxon>
        <taxon>Pentapetalae</taxon>
        <taxon>rosids</taxon>
        <taxon>fabids</taxon>
        <taxon>Fabales</taxon>
        <taxon>Fabaceae</taxon>
        <taxon>Papilionoideae</taxon>
        <taxon>50 kb inversion clade</taxon>
        <taxon>dalbergioids sensu lato</taxon>
        <taxon>Dalbergieae</taxon>
        <taxon>Pterocarpus clade</taxon>
        <taxon>Stylosanthes</taxon>
    </lineage>
</organism>
<name>A0ABU6VK20_9FABA</name>
<evidence type="ECO:0000313" key="2">
    <source>
        <dbReference type="Proteomes" id="UP001341840"/>
    </source>
</evidence>
<comment type="caution">
    <text evidence="1">The sequence shown here is derived from an EMBL/GenBank/DDBJ whole genome shotgun (WGS) entry which is preliminary data.</text>
</comment>
<gene>
    <name evidence="1" type="ORF">PIB30_057844</name>
</gene>
<sequence length="115" mass="13030">MKLWVIMKSGQNLPDVNEFGPDRVLFTPNWAYLRFYSKEKLERGSQEDEVRFSMARVATSKIVDGERCCSKTKAFLAHHSYQTRVAAKSRLGVVVAPCRSNASSESHHRRGSPTV</sequence>
<dbReference type="Proteomes" id="UP001341840">
    <property type="component" value="Unassembled WGS sequence"/>
</dbReference>
<accession>A0ABU6VK20</accession>
<evidence type="ECO:0000313" key="1">
    <source>
        <dbReference type="EMBL" id="MED6173277.1"/>
    </source>
</evidence>
<dbReference type="EMBL" id="JASCZI010151513">
    <property type="protein sequence ID" value="MED6173277.1"/>
    <property type="molecule type" value="Genomic_DNA"/>
</dbReference>
<proteinExistence type="predicted"/>
<reference evidence="1 2" key="1">
    <citation type="journal article" date="2023" name="Plants (Basel)">
        <title>Bridging the Gap: Combining Genomics and Transcriptomics Approaches to Understand Stylosanthes scabra, an Orphan Legume from the Brazilian Caatinga.</title>
        <authorList>
            <person name="Ferreira-Neto J.R.C."/>
            <person name="da Silva M.D."/>
            <person name="Binneck E."/>
            <person name="de Melo N.F."/>
            <person name="da Silva R.H."/>
            <person name="de Melo A.L.T.M."/>
            <person name="Pandolfi V."/>
            <person name="Bustamante F.O."/>
            <person name="Brasileiro-Vidal A.C."/>
            <person name="Benko-Iseppon A.M."/>
        </authorList>
    </citation>
    <scope>NUCLEOTIDE SEQUENCE [LARGE SCALE GENOMIC DNA]</scope>
    <source>
        <tissue evidence="1">Leaves</tissue>
    </source>
</reference>
<protein>
    <submittedName>
        <fullName evidence="1">Uncharacterized protein</fullName>
    </submittedName>
</protein>
<keyword evidence="2" id="KW-1185">Reference proteome</keyword>